<name>A0ABD1IHY0_SALDI</name>
<keyword evidence="6 8" id="KW-1133">Transmembrane helix</keyword>
<sequence>MSLSKRIPMLLLRLIALGASVCAIVIMVTSRDSAQVFGMNISAKYSNIPTFKYFVLVNAIASAYTLILLFFPSKNSCGHMILVLDLVIALLLDSSISACVAIGLVGKKGNTHAGWLPICGQVPKFCDHVTGAMAAGFIAAIAYFLVVLYSLHSVMNLFSLRA</sequence>
<feature type="transmembrane region" description="Helical" evidence="8">
    <location>
        <begin position="12"/>
        <end position="30"/>
    </location>
</feature>
<dbReference type="EMBL" id="JBEAFC010000002">
    <property type="protein sequence ID" value="KAL1567369.1"/>
    <property type="molecule type" value="Genomic_DNA"/>
</dbReference>
<accession>A0ABD1IHY0</accession>
<comment type="caution">
    <text evidence="10">The sequence shown here is derived from an EMBL/GenBank/DDBJ whole genome shotgun (WGS) entry which is preliminary data.</text>
</comment>
<feature type="transmembrane region" description="Helical" evidence="8">
    <location>
        <begin position="50"/>
        <end position="71"/>
    </location>
</feature>
<gene>
    <name evidence="10" type="ORF">AAHA92_02856</name>
</gene>
<evidence type="ECO:0000256" key="4">
    <source>
        <dbReference type="ARBA" id="ARBA00022475"/>
    </source>
</evidence>
<evidence type="ECO:0000256" key="8">
    <source>
        <dbReference type="RuleBase" id="RU361233"/>
    </source>
</evidence>
<dbReference type="InterPro" id="IPR006702">
    <property type="entry name" value="CASP_dom"/>
</dbReference>
<dbReference type="Pfam" id="PF04535">
    <property type="entry name" value="CASP_dom"/>
    <property type="match status" value="1"/>
</dbReference>
<dbReference type="InterPro" id="IPR006459">
    <property type="entry name" value="CASP/CASPL"/>
</dbReference>
<evidence type="ECO:0000256" key="5">
    <source>
        <dbReference type="ARBA" id="ARBA00022692"/>
    </source>
</evidence>
<feature type="domain" description="Casparian strip membrane protein" evidence="9">
    <location>
        <begin position="6"/>
        <end position="142"/>
    </location>
</feature>
<protein>
    <recommendedName>
        <fullName evidence="8">CASP-like protein</fullName>
    </recommendedName>
</protein>
<dbReference type="PANTHER" id="PTHR36488">
    <property type="entry name" value="CASP-LIKE PROTEIN 1U1"/>
    <property type="match status" value="1"/>
</dbReference>
<reference evidence="10 11" key="1">
    <citation type="submission" date="2024-06" db="EMBL/GenBank/DDBJ databases">
        <title>A chromosome level genome sequence of Diviner's sage (Salvia divinorum).</title>
        <authorList>
            <person name="Ford S.A."/>
            <person name="Ro D.-K."/>
            <person name="Ness R.W."/>
            <person name="Phillips M.A."/>
        </authorList>
    </citation>
    <scope>NUCLEOTIDE SEQUENCE [LARGE SCALE GENOMIC DNA]</scope>
    <source>
        <strain evidence="10">SAF-2024a</strain>
        <tissue evidence="10">Leaf</tissue>
    </source>
</reference>
<keyword evidence="5 8" id="KW-0812">Transmembrane</keyword>
<proteinExistence type="inferred from homology"/>
<evidence type="ECO:0000256" key="2">
    <source>
        <dbReference type="ARBA" id="ARBA00007651"/>
    </source>
</evidence>
<evidence type="ECO:0000313" key="11">
    <source>
        <dbReference type="Proteomes" id="UP001567538"/>
    </source>
</evidence>
<evidence type="ECO:0000256" key="1">
    <source>
        <dbReference type="ARBA" id="ARBA00004651"/>
    </source>
</evidence>
<comment type="similarity">
    <text evidence="2 8">Belongs to the Casparian strip membrane proteins (CASP) family.</text>
</comment>
<feature type="transmembrane region" description="Helical" evidence="8">
    <location>
        <begin position="132"/>
        <end position="151"/>
    </location>
</feature>
<dbReference type="NCBIfam" id="TIGR01569">
    <property type="entry name" value="A_tha_TIGR01569"/>
    <property type="match status" value="1"/>
</dbReference>
<evidence type="ECO:0000313" key="10">
    <source>
        <dbReference type="EMBL" id="KAL1567369.1"/>
    </source>
</evidence>
<keyword evidence="7 8" id="KW-0472">Membrane</keyword>
<dbReference type="AlphaFoldDB" id="A0ABD1IHY0"/>
<organism evidence="10 11">
    <name type="scientific">Salvia divinorum</name>
    <name type="common">Maria pastora</name>
    <name type="synonym">Diviner's sage</name>
    <dbReference type="NCBI Taxonomy" id="28513"/>
    <lineage>
        <taxon>Eukaryota</taxon>
        <taxon>Viridiplantae</taxon>
        <taxon>Streptophyta</taxon>
        <taxon>Embryophyta</taxon>
        <taxon>Tracheophyta</taxon>
        <taxon>Spermatophyta</taxon>
        <taxon>Magnoliopsida</taxon>
        <taxon>eudicotyledons</taxon>
        <taxon>Gunneridae</taxon>
        <taxon>Pentapetalae</taxon>
        <taxon>asterids</taxon>
        <taxon>lamiids</taxon>
        <taxon>Lamiales</taxon>
        <taxon>Lamiaceae</taxon>
        <taxon>Nepetoideae</taxon>
        <taxon>Mentheae</taxon>
        <taxon>Salviinae</taxon>
        <taxon>Salvia</taxon>
        <taxon>Salvia subgen. Calosphace</taxon>
    </lineage>
</organism>
<dbReference type="Proteomes" id="UP001567538">
    <property type="component" value="Unassembled WGS sequence"/>
</dbReference>
<feature type="transmembrane region" description="Helical" evidence="8">
    <location>
        <begin position="83"/>
        <end position="106"/>
    </location>
</feature>
<dbReference type="PANTHER" id="PTHR36488:SF8">
    <property type="entry name" value="CASP-LIKE PROTEIN 1U1"/>
    <property type="match status" value="1"/>
</dbReference>
<evidence type="ECO:0000256" key="3">
    <source>
        <dbReference type="ARBA" id="ARBA00011489"/>
    </source>
</evidence>
<keyword evidence="4 8" id="KW-1003">Cell membrane</keyword>
<keyword evidence="11" id="KW-1185">Reference proteome</keyword>
<comment type="subunit">
    <text evidence="3 8">Homodimer and heterodimers.</text>
</comment>
<evidence type="ECO:0000259" key="9">
    <source>
        <dbReference type="Pfam" id="PF04535"/>
    </source>
</evidence>
<evidence type="ECO:0000256" key="7">
    <source>
        <dbReference type="ARBA" id="ARBA00023136"/>
    </source>
</evidence>
<dbReference type="GO" id="GO:0005886">
    <property type="term" value="C:plasma membrane"/>
    <property type="evidence" value="ECO:0007669"/>
    <property type="project" value="UniProtKB-SubCell"/>
</dbReference>
<evidence type="ECO:0000256" key="6">
    <source>
        <dbReference type="ARBA" id="ARBA00022989"/>
    </source>
</evidence>
<dbReference type="InterPro" id="IPR044173">
    <property type="entry name" value="CASPL"/>
</dbReference>
<comment type="subcellular location">
    <subcellularLocation>
        <location evidence="1 8">Cell membrane</location>
        <topology evidence="1 8">Multi-pass membrane protein</topology>
    </subcellularLocation>
</comment>